<keyword evidence="1" id="KW-1133">Transmembrane helix</keyword>
<evidence type="ECO:0000313" key="4">
    <source>
        <dbReference type="Proteomes" id="UP001418444"/>
    </source>
</evidence>
<feature type="transmembrane region" description="Helical" evidence="1">
    <location>
        <begin position="68"/>
        <end position="88"/>
    </location>
</feature>
<keyword evidence="4" id="KW-1185">Reference proteome</keyword>
<feature type="transmembrane region" description="Helical" evidence="1">
    <location>
        <begin position="12"/>
        <end position="37"/>
    </location>
</feature>
<sequence length="182" mass="19394">MSADDRRSTARPAALPSAVPAGAVLALLLLVLAGLAIRDLAVRAGWLSGDEWLRGATHWGASTGWQTWMWLVAVLAVVAGLALLWTAVRPRRHDYVEYGDDGVMWTRPRDIARRCSAAASALPGVDGAVTHYGRRKVTVTVAGDRGAIDRAAVTEAVEEVVHGFGGRTVTVKHARGRAGEPR</sequence>
<keyword evidence="1" id="KW-0472">Membrane</keyword>
<dbReference type="InterPro" id="IPR046253">
    <property type="entry name" value="DUF6286"/>
</dbReference>
<evidence type="ECO:0000259" key="2">
    <source>
        <dbReference type="Pfam" id="PF19803"/>
    </source>
</evidence>
<feature type="domain" description="DUF6286" evidence="2">
    <location>
        <begin position="78"/>
        <end position="165"/>
    </location>
</feature>
<keyword evidence="1" id="KW-0812">Transmembrane</keyword>
<dbReference type="EMBL" id="BAAAZW010000001">
    <property type="protein sequence ID" value="GAA3947677.1"/>
    <property type="molecule type" value="Genomic_DNA"/>
</dbReference>
<dbReference type="RefSeq" id="WP_344779460.1">
    <property type="nucleotide sequence ID" value="NZ_BAAAZW010000001.1"/>
</dbReference>
<evidence type="ECO:0000313" key="3">
    <source>
        <dbReference type="EMBL" id="GAA3947677.1"/>
    </source>
</evidence>
<evidence type="ECO:0000256" key="1">
    <source>
        <dbReference type="SAM" id="Phobius"/>
    </source>
</evidence>
<gene>
    <name evidence="3" type="ORF">GCM10022231_00850</name>
</gene>
<dbReference type="Pfam" id="PF19803">
    <property type="entry name" value="DUF6286"/>
    <property type="match status" value="1"/>
</dbReference>
<protein>
    <recommendedName>
        <fullName evidence="2">DUF6286 domain-containing protein</fullName>
    </recommendedName>
</protein>
<accession>A0ABP7NI43</accession>
<organism evidence="3 4">
    <name type="scientific">Gordonia caeni</name>
    <dbReference type="NCBI Taxonomy" id="1007097"/>
    <lineage>
        <taxon>Bacteria</taxon>
        <taxon>Bacillati</taxon>
        <taxon>Actinomycetota</taxon>
        <taxon>Actinomycetes</taxon>
        <taxon>Mycobacteriales</taxon>
        <taxon>Gordoniaceae</taxon>
        <taxon>Gordonia</taxon>
    </lineage>
</organism>
<proteinExistence type="predicted"/>
<name>A0ABP7NI43_9ACTN</name>
<reference evidence="4" key="1">
    <citation type="journal article" date="2019" name="Int. J. Syst. Evol. Microbiol.">
        <title>The Global Catalogue of Microorganisms (GCM) 10K type strain sequencing project: providing services to taxonomists for standard genome sequencing and annotation.</title>
        <authorList>
            <consortium name="The Broad Institute Genomics Platform"/>
            <consortium name="The Broad Institute Genome Sequencing Center for Infectious Disease"/>
            <person name="Wu L."/>
            <person name="Ma J."/>
        </authorList>
    </citation>
    <scope>NUCLEOTIDE SEQUENCE [LARGE SCALE GENOMIC DNA]</scope>
    <source>
        <strain evidence="4">JCM 16923</strain>
    </source>
</reference>
<dbReference type="Proteomes" id="UP001418444">
    <property type="component" value="Unassembled WGS sequence"/>
</dbReference>
<comment type="caution">
    <text evidence="3">The sequence shown here is derived from an EMBL/GenBank/DDBJ whole genome shotgun (WGS) entry which is preliminary data.</text>
</comment>